<dbReference type="InterPro" id="IPR003362">
    <property type="entry name" value="Bact_transf"/>
</dbReference>
<accession>A0A7X2TKH3</accession>
<protein>
    <submittedName>
        <fullName evidence="9">Exopolysaccharide biosynthesis polyprenyl glycosylphosphotransferase</fullName>
    </submittedName>
</protein>
<evidence type="ECO:0000256" key="4">
    <source>
        <dbReference type="ARBA" id="ARBA00022692"/>
    </source>
</evidence>
<feature type="transmembrane region" description="Helical" evidence="7">
    <location>
        <begin position="47"/>
        <end position="65"/>
    </location>
</feature>
<feature type="transmembrane region" description="Helical" evidence="7">
    <location>
        <begin position="77"/>
        <end position="100"/>
    </location>
</feature>
<feature type="domain" description="Bacterial sugar transferase" evidence="8">
    <location>
        <begin position="251"/>
        <end position="432"/>
    </location>
</feature>
<feature type="transmembrane region" description="Helical" evidence="7">
    <location>
        <begin position="256"/>
        <end position="277"/>
    </location>
</feature>
<dbReference type="EMBL" id="VUMS01000004">
    <property type="protein sequence ID" value="MST65634.1"/>
    <property type="molecule type" value="Genomic_DNA"/>
</dbReference>
<keyword evidence="10" id="KW-1185">Reference proteome</keyword>
<keyword evidence="5 7" id="KW-1133">Transmembrane helix</keyword>
<evidence type="ECO:0000313" key="10">
    <source>
        <dbReference type="Proteomes" id="UP000440513"/>
    </source>
</evidence>
<dbReference type="RefSeq" id="WP_154431416.1">
    <property type="nucleotide sequence ID" value="NZ_VUMS01000004.1"/>
</dbReference>
<evidence type="ECO:0000259" key="8">
    <source>
        <dbReference type="Pfam" id="PF02397"/>
    </source>
</evidence>
<dbReference type="InterPro" id="IPR017475">
    <property type="entry name" value="EPS_sugar_tfrase"/>
</dbReference>
<dbReference type="PANTHER" id="PTHR30576">
    <property type="entry name" value="COLANIC BIOSYNTHESIS UDP-GLUCOSE LIPID CARRIER TRANSFERASE"/>
    <property type="match status" value="1"/>
</dbReference>
<dbReference type="GO" id="GO:0016020">
    <property type="term" value="C:membrane"/>
    <property type="evidence" value="ECO:0007669"/>
    <property type="project" value="UniProtKB-SubCell"/>
</dbReference>
<organism evidence="9 10">
    <name type="scientific">Oliverpabstia intestinalis</name>
    <dbReference type="NCBI Taxonomy" id="2606633"/>
    <lineage>
        <taxon>Bacteria</taxon>
        <taxon>Bacillati</taxon>
        <taxon>Bacillota</taxon>
        <taxon>Clostridia</taxon>
        <taxon>Lachnospirales</taxon>
        <taxon>Lachnospiraceae</taxon>
        <taxon>Oliverpabstia</taxon>
    </lineage>
</organism>
<comment type="similarity">
    <text evidence="2">Belongs to the bacterial sugar transferase family.</text>
</comment>
<dbReference type="Proteomes" id="UP000440513">
    <property type="component" value="Unassembled WGS sequence"/>
</dbReference>
<evidence type="ECO:0000256" key="6">
    <source>
        <dbReference type="ARBA" id="ARBA00023136"/>
    </source>
</evidence>
<gene>
    <name evidence="9" type="ORF">FYJ57_02555</name>
</gene>
<reference evidence="9 10" key="1">
    <citation type="submission" date="2019-08" db="EMBL/GenBank/DDBJ databases">
        <title>In-depth cultivation of the pig gut microbiome towards novel bacterial diversity and tailored functional studies.</title>
        <authorList>
            <person name="Wylensek D."/>
            <person name="Hitch T.C.A."/>
            <person name="Clavel T."/>
        </authorList>
    </citation>
    <scope>NUCLEOTIDE SEQUENCE [LARGE SCALE GENOMIC DNA]</scope>
    <source>
        <strain evidence="9 10">BSM-380-WT-5A</strain>
    </source>
</reference>
<proteinExistence type="inferred from homology"/>
<keyword evidence="4 7" id="KW-0812">Transmembrane</keyword>
<keyword evidence="3 9" id="KW-0808">Transferase</keyword>
<feature type="transmembrane region" description="Helical" evidence="7">
    <location>
        <begin position="106"/>
        <end position="126"/>
    </location>
</feature>
<name>A0A7X2TKH3_9FIRM</name>
<comment type="caution">
    <text evidence="9">The sequence shown here is derived from an EMBL/GenBank/DDBJ whole genome shotgun (WGS) entry which is preliminary data.</text>
</comment>
<keyword evidence="6 7" id="KW-0472">Membrane</keyword>
<evidence type="ECO:0000256" key="2">
    <source>
        <dbReference type="ARBA" id="ARBA00006464"/>
    </source>
</evidence>
<evidence type="ECO:0000313" key="9">
    <source>
        <dbReference type="EMBL" id="MST65634.1"/>
    </source>
</evidence>
<evidence type="ECO:0000256" key="7">
    <source>
        <dbReference type="SAM" id="Phobius"/>
    </source>
</evidence>
<evidence type="ECO:0000256" key="3">
    <source>
        <dbReference type="ARBA" id="ARBA00022679"/>
    </source>
</evidence>
<dbReference type="NCBIfam" id="TIGR03025">
    <property type="entry name" value="EPS_sugtrans"/>
    <property type="match status" value="1"/>
</dbReference>
<evidence type="ECO:0000256" key="1">
    <source>
        <dbReference type="ARBA" id="ARBA00004141"/>
    </source>
</evidence>
<dbReference type="PANTHER" id="PTHR30576:SF20">
    <property type="entry name" value="QUINOVOSAMINEPHOSPHOTRANSFERAE-RELATED"/>
    <property type="match status" value="1"/>
</dbReference>
<dbReference type="AlphaFoldDB" id="A0A7X2TKH3"/>
<evidence type="ECO:0000256" key="5">
    <source>
        <dbReference type="ARBA" id="ARBA00022989"/>
    </source>
</evidence>
<feature type="transmembrane region" description="Helical" evidence="7">
    <location>
        <begin position="12"/>
        <end position="35"/>
    </location>
</feature>
<dbReference type="GO" id="GO:0016780">
    <property type="term" value="F:phosphotransferase activity, for other substituted phosphate groups"/>
    <property type="evidence" value="ECO:0007669"/>
    <property type="project" value="TreeGrafter"/>
</dbReference>
<dbReference type="Pfam" id="PF02397">
    <property type="entry name" value="Bac_transf"/>
    <property type="match status" value="1"/>
</dbReference>
<sequence>MKRFKHDLSMQIVKLLDALLLTIPFGICWMAYYAGRTAEPFYNKGNWVIIGLFCLIYITFGKIYEGFLVSMNRISEMVYSQALAAVITDFIMYVITLLLTKHIPNVLPILGAFVGQILMSAIWSYAAHKWYFAHYPAMSTMIVYDMREGMEELIQEYGFEKKFSVQKTLFIDECLNNLSVLDEVETVFLSGIHSHDRNIILKYCIEHDISIYVIPRIGDVIMSGAKKMHMFHLPILRLERYHPSPFYLFIKRAFDIVASGIALIILSPIMIIVAIIIKATDGGPVFYKQTRLTKNAKEFGVMKFRSMRVDAEKDGVARLSTGENDDRITSIGRFIRKVRIDELPQLINILKGDMSIVGPRPERPQIAAEYEKEMPEFRLRLQAKAGLTGYAQVYGKYNTTPYDKLQMDLTYIATPSIFEDLRIMFATIKILFIPESTEGVAEGSTTALQNETTRSDSK</sequence>
<comment type="subcellular location">
    <subcellularLocation>
        <location evidence="1">Membrane</location>
        <topology evidence="1">Multi-pass membrane protein</topology>
    </subcellularLocation>
</comment>